<protein>
    <recommendedName>
        <fullName evidence="2 10">Exportin-T</fullName>
    </recommendedName>
    <alternativeName>
        <fullName evidence="8 10">Exportin(tRNA)</fullName>
    </alternativeName>
    <alternativeName>
        <fullName evidence="9 10">tRNA exportin</fullName>
    </alternativeName>
</protein>
<dbReference type="GO" id="GO:0005737">
    <property type="term" value="C:cytoplasm"/>
    <property type="evidence" value="ECO:0007669"/>
    <property type="project" value="UniProtKB-SubCell"/>
</dbReference>
<dbReference type="Pfam" id="PF19282">
    <property type="entry name" value="Exportin-T"/>
    <property type="match status" value="1"/>
</dbReference>
<evidence type="ECO:0000259" key="11">
    <source>
        <dbReference type="Pfam" id="PF08389"/>
    </source>
</evidence>
<dbReference type="GO" id="GO:0016363">
    <property type="term" value="C:nuclear matrix"/>
    <property type="evidence" value="ECO:0007669"/>
    <property type="project" value="TreeGrafter"/>
</dbReference>
<evidence type="ECO:0000256" key="9">
    <source>
        <dbReference type="ARBA" id="ARBA00032199"/>
    </source>
</evidence>
<evidence type="ECO:0000256" key="6">
    <source>
        <dbReference type="ARBA" id="ARBA00022884"/>
    </source>
</evidence>
<dbReference type="GO" id="GO:0005643">
    <property type="term" value="C:nuclear pore"/>
    <property type="evidence" value="ECO:0007669"/>
    <property type="project" value="TreeGrafter"/>
</dbReference>
<gene>
    <name evidence="13" type="ORF">C0Q70_15667</name>
</gene>
<evidence type="ECO:0000256" key="4">
    <source>
        <dbReference type="ARBA" id="ARBA00022490"/>
    </source>
</evidence>
<keyword evidence="6 10" id="KW-0694">RNA-binding</keyword>
<dbReference type="STRING" id="400727.A0A2T7NVG8"/>
<reference evidence="13 14" key="1">
    <citation type="submission" date="2018-04" db="EMBL/GenBank/DDBJ databases">
        <title>The genome of golden apple snail Pomacea canaliculata provides insight into stress tolerance and invasive adaptation.</title>
        <authorList>
            <person name="Liu C."/>
            <person name="Liu B."/>
            <person name="Ren Y."/>
            <person name="Zhang Y."/>
            <person name="Wang H."/>
            <person name="Li S."/>
            <person name="Jiang F."/>
            <person name="Yin L."/>
            <person name="Zhang G."/>
            <person name="Qian W."/>
            <person name="Fan W."/>
        </authorList>
    </citation>
    <scope>NUCLEOTIDE SEQUENCE [LARGE SCALE GENOMIC DNA]</scope>
    <source>
        <strain evidence="13">SZHN2017</strain>
        <tissue evidence="13">Muscle</tissue>
    </source>
</reference>
<dbReference type="EMBL" id="PZQS01000009">
    <property type="protein sequence ID" value="PVD25169.1"/>
    <property type="molecule type" value="Genomic_DNA"/>
</dbReference>
<keyword evidence="4 10" id="KW-0963">Cytoplasm</keyword>
<dbReference type="AlphaFoldDB" id="A0A2T7NVG8"/>
<evidence type="ECO:0000259" key="12">
    <source>
        <dbReference type="Pfam" id="PF19282"/>
    </source>
</evidence>
<keyword evidence="7 10" id="KW-0539">Nucleus</keyword>
<evidence type="ECO:0000256" key="3">
    <source>
        <dbReference type="ARBA" id="ARBA00022448"/>
    </source>
</evidence>
<keyword evidence="5 10" id="KW-0820">tRNA-binding</keyword>
<evidence type="ECO:0000256" key="5">
    <source>
        <dbReference type="ARBA" id="ARBA00022555"/>
    </source>
</evidence>
<evidence type="ECO:0000313" key="13">
    <source>
        <dbReference type="EMBL" id="PVD25169.1"/>
    </source>
</evidence>
<comment type="caution">
    <text evidence="13">The sequence shown here is derived from an EMBL/GenBank/DDBJ whole genome shotgun (WGS) entry which is preliminary data.</text>
</comment>
<dbReference type="InterPro" id="IPR045546">
    <property type="entry name" value="Exportin-T_C"/>
</dbReference>
<dbReference type="PANTHER" id="PTHR15952">
    <property type="entry name" value="EXPORTIN-T/LOS1"/>
    <property type="match status" value="1"/>
</dbReference>
<dbReference type="InterPro" id="IPR011989">
    <property type="entry name" value="ARM-like"/>
</dbReference>
<organism evidence="13 14">
    <name type="scientific">Pomacea canaliculata</name>
    <name type="common">Golden apple snail</name>
    <dbReference type="NCBI Taxonomy" id="400727"/>
    <lineage>
        <taxon>Eukaryota</taxon>
        <taxon>Metazoa</taxon>
        <taxon>Spiralia</taxon>
        <taxon>Lophotrochozoa</taxon>
        <taxon>Mollusca</taxon>
        <taxon>Gastropoda</taxon>
        <taxon>Caenogastropoda</taxon>
        <taxon>Architaenioglossa</taxon>
        <taxon>Ampullarioidea</taxon>
        <taxon>Ampullariidae</taxon>
        <taxon>Pomacea</taxon>
    </lineage>
</organism>
<dbReference type="Proteomes" id="UP000245119">
    <property type="component" value="Linkage Group LG9"/>
</dbReference>
<dbReference type="GO" id="GO:0000049">
    <property type="term" value="F:tRNA binding"/>
    <property type="evidence" value="ECO:0007669"/>
    <property type="project" value="UniProtKB-UniRule"/>
</dbReference>
<dbReference type="SUPFAM" id="SSF48371">
    <property type="entry name" value="ARM repeat"/>
    <property type="match status" value="1"/>
</dbReference>
<comment type="similarity">
    <text evidence="10">Belongs to the exportin family.</text>
</comment>
<evidence type="ECO:0000256" key="8">
    <source>
        <dbReference type="ARBA" id="ARBA00029784"/>
    </source>
</evidence>
<dbReference type="Pfam" id="PF08389">
    <property type="entry name" value="Xpo1"/>
    <property type="match status" value="1"/>
</dbReference>
<evidence type="ECO:0000256" key="7">
    <source>
        <dbReference type="ARBA" id="ARBA00023242"/>
    </source>
</evidence>
<dbReference type="GO" id="GO:0031267">
    <property type="term" value="F:small GTPase binding"/>
    <property type="evidence" value="ECO:0007669"/>
    <property type="project" value="InterPro"/>
</dbReference>
<feature type="domain" description="Exportin-T C-terminal" evidence="12">
    <location>
        <begin position="265"/>
        <end position="905"/>
    </location>
</feature>
<evidence type="ECO:0000256" key="10">
    <source>
        <dbReference type="RuleBase" id="RU366037"/>
    </source>
</evidence>
<feature type="domain" description="Exportin-1/Importin-beta-like" evidence="11">
    <location>
        <begin position="98"/>
        <end position="226"/>
    </location>
</feature>
<accession>A0A2T7NVG8</accession>
<evidence type="ECO:0000256" key="2">
    <source>
        <dbReference type="ARBA" id="ARBA00018928"/>
    </source>
</evidence>
<sequence length="964" mass="109337">MDEIVLQGLDGDHQSQLQVMQYFEQLTSSVDGWKLCAEAFTNTAYQSNDPVRFFCLRVCEHVLKTRYQNADPVEQGNMHAFLLASLHLMSEEPRQDKSYMRNKLAQIISLAFVADYPARWPNFFETFYEALSRGPLAVDMYLRVLKAIDQEVVDREIVHTPEESQRNTAIKDSMRENCVRQLADSWLYILKEYEESQPEIVCLCLEVVGKYVSWIDITLVANERFVPEEEGDFLAKLSKLVCGVGLALITSLQKLSKTGDSAGIEKTQTALEAKIPYLLRFLGDEDDDVSQAASEFAQEYISLLKTRGPLSPAQRKHIEGLLYTTVKKMKYDETYNFEHEGEDEAMFMEYRKQIKVIFNNIAQLDPELVLLTVHNIVTQTLPQWNATNFRDIEMAITLLYSLAEAVPASHGQHFSGNPTKVSVLQDMMRLLVSSRVSCQGHIIIQLQFFETVVRYDKFFMCEPQHIPDVLVAFLDKRGLRHPSVKVRSRCSYLFSRFVKSLKAHLQPYLKDVFAQLQDLLVLNAPSHSTMNGQHLLISDNDQLFLYETASMLVVSSSLSPEKKQELMTSLLAPIATKFEELLSCLSTATDEKQQTAYGNCIYNAMALASRASKGFSGSQTMKQCGCVPAFTNLLQLFGLALDTPVQRSHVQTGVRQFVHRMVVCLDAEILPFIPPLMTRLLKHPDVRELYDFLPLLNQLIMKFKGVIIPFLSEVLMPLVTTIFTVLMAPADERDQVAASERKLLQRGYFLFLSTIVSNECINVFKTLDMQSVDQVFMSVVQGAVELQDPQSQKHCFIILKKLTETWGGGSDGVMGFSNFLYKHIVPACIMAPLSPAFDLKDGQTILVLGESASCLKAILDKRGAELVTYLQTDYLPTLHMSTPLADEFCQALQADEKTFRKYLKPSKQAHQGRIKDKGMRWINKALTKGFLESHEGSRKTRKLSEQLSFPMYKETPEGEQFSDI</sequence>
<dbReference type="InterPro" id="IPR040017">
    <property type="entry name" value="XPOT"/>
</dbReference>
<dbReference type="GO" id="GO:0071528">
    <property type="term" value="P:tRNA re-export from nucleus"/>
    <property type="evidence" value="ECO:0007669"/>
    <property type="project" value="UniProtKB-UniRule"/>
</dbReference>
<evidence type="ECO:0000313" key="14">
    <source>
        <dbReference type="Proteomes" id="UP000245119"/>
    </source>
</evidence>
<comment type="subcellular location">
    <subcellularLocation>
        <location evidence="1 10">Cytoplasm</location>
    </subcellularLocation>
    <subcellularLocation>
        <location evidence="10">Nucleus</location>
    </subcellularLocation>
    <text evidence="10">Shuttles between the nucleus and the cytoplasm.</text>
</comment>
<proteinExistence type="inferred from homology"/>
<name>A0A2T7NVG8_POMCA</name>
<keyword evidence="14" id="KW-1185">Reference proteome</keyword>
<keyword evidence="3 10" id="KW-0813">Transport</keyword>
<evidence type="ECO:0000256" key="1">
    <source>
        <dbReference type="ARBA" id="ARBA00004496"/>
    </source>
</evidence>
<comment type="function">
    <text evidence="10">tRNA nucleus export receptor which facilitates tRNA translocation across the nuclear pore complex.</text>
</comment>
<dbReference type="InterPro" id="IPR013598">
    <property type="entry name" value="Exportin-1/Importin-b-like"/>
</dbReference>
<dbReference type="Gene3D" id="1.25.10.10">
    <property type="entry name" value="Leucine-rich Repeat Variant"/>
    <property type="match status" value="2"/>
</dbReference>
<dbReference type="PANTHER" id="PTHR15952:SF11">
    <property type="entry name" value="EXPORTIN-T"/>
    <property type="match status" value="1"/>
</dbReference>
<dbReference type="InterPro" id="IPR016024">
    <property type="entry name" value="ARM-type_fold"/>
</dbReference>
<dbReference type="OrthoDB" id="26399at2759"/>